<feature type="signal peptide" evidence="1">
    <location>
        <begin position="1"/>
        <end position="21"/>
    </location>
</feature>
<dbReference type="HOGENOM" id="CLU_033900_1_0_6"/>
<dbReference type="Gene3D" id="1.10.760.10">
    <property type="entry name" value="Cytochrome c-like domain"/>
    <property type="match status" value="1"/>
</dbReference>
<reference evidence="2 3" key="1">
    <citation type="journal article" date="2009" name="PLoS ONE">
        <title>The complete genome of Teredinibacter turnerae T7901: an intracellular endosymbiont of marine wood-boring bivalves (shipworms).</title>
        <authorList>
            <person name="Yang J.C."/>
            <person name="Madupu R."/>
            <person name="Durkin A.S."/>
            <person name="Ekborg N.A."/>
            <person name="Pedamallu C.S."/>
            <person name="Hostetler J.B."/>
            <person name="Radune D."/>
            <person name="Toms B.S."/>
            <person name="Henrissat B."/>
            <person name="Coutinho P.M."/>
            <person name="Schwarz S."/>
            <person name="Field L."/>
            <person name="Trindade-Silva A.E."/>
            <person name="Soares C.A.G."/>
            <person name="Elshahawi S."/>
            <person name="Hanora A."/>
            <person name="Schmidt E.W."/>
            <person name="Haygood M.G."/>
            <person name="Posfai J."/>
            <person name="Benner J."/>
            <person name="Madinger C."/>
            <person name="Nove J."/>
            <person name="Anton B."/>
            <person name="Chaudhary K."/>
            <person name="Foster J."/>
            <person name="Holman A."/>
            <person name="Kumar S."/>
            <person name="Lessard P.A."/>
            <person name="Luyten Y.A."/>
            <person name="Slatko B."/>
            <person name="Wood N."/>
            <person name="Wu B."/>
            <person name="Teplitski M."/>
            <person name="Mougous J.D."/>
            <person name="Ward N."/>
            <person name="Eisen J.A."/>
            <person name="Badger J.H."/>
            <person name="Distel D.L."/>
        </authorList>
    </citation>
    <scope>NUCLEOTIDE SEQUENCE [LARGE SCALE GENOMIC DNA]</scope>
    <source>
        <strain evidence="3">ATCC 39867 / T7901</strain>
    </source>
</reference>
<dbReference type="InterPro" id="IPR036909">
    <property type="entry name" value="Cyt_c-like_dom_sf"/>
</dbReference>
<dbReference type="KEGG" id="ttu:TERTU_0831"/>
<dbReference type="GO" id="GO:0020037">
    <property type="term" value="F:heme binding"/>
    <property type="evidence" value="ECO:0007669"/>
    <property type="project" value="InterPro"/>
</dbReference>
<dbReference type="PROSITE" id="PS51257">
    <property type="entry name" value="PROKAR_LIPOPROTEIN"/>
    <property type="match status" value="1"/>
</dbReference>
<dbReference type="InterPro" id="IPR010538">
    <property type="entry name" value="DHOR"/>
</dbReference>
<feature type="chain" id="PRO_5002948796" evidence="1">
    <location>
        <begin position="22"/>
        <end position="492"/>
    </location>
</feature>
<protein>
    <submittedName>
        <fullName evidence="2">Lipoprotein</fullName>
    </submittedName>
</protein>
<name>C5BPL3_TERTT</name>
<dbReference type="PANTHER" id="PTHR30600:SF4">
    <property type="entry name" value="CYTOCHROME C DOMAIN-CONTAINING PROTEIN"/>
    <property type="match status" value="1"/>
</dbReference>
<keyword evidence="2" id="KW-0449">Lipoprotein</keyword>
<gene>
    <name evidence="2" type="ordered locus">TERTU_0831</name>
</gene>
<dbReference type="STRING" id="377629.TERTU_0831"/>
<dbReference type="GO" id="GO:0004130">
    <property type="term" value="F:cytochrome-c peroxidase activity"/>
    <property type="evidence" value="ECO:0007669"/>
    <property type="project" value="TreeGrafter"/>
</dbReference>
<dbReference type="GO" id="GO:0009055">
    <property type="term" value="F:electron transfer activity"/>
    <property type="evidence" value="ECO:0007669"/>
    <property type="project" value="InterPro"/>
</dbReference>
<proteinExistence type="predicted"/>
<dbReference type="Pfam" id="PF06537">
    <property type="entry name" value="DHOR"/>
    <property type="match status" value="1"/>
</dbReference>
<dbReference type="EMBL" id="CP001614">
    <property type="protein sequence ID" value="ACR11353.1"/>
    <property type="molecule type" value="Genomic_DNA"/>
</dbReference>
<dbReference type="OrthoDB" id="9805202at2"/>
<keyword evidence="1" id="KW-0732">Signal</keyword>
<sequence length="492" mass="53555">MALLHKLLMARPLTCCGWALAVVLSLGACTPAPDVPLESAAERTPAGAATAPAQPFPSFDVPLPNLPESARMNFFAGKALAEQPWVKAPTATTARDGLGPLYNARTCMFCHVRGGRGRIPEQGDELLIQGILRLSLDHGKYDQSMGVIPHPAYGDQLQTQSISLAHQLRHLASSSLEHSVAPEAYIYVDWQEETFRYPDGETAQLRQPRARIDKLRYGSLDNARTSLRNAPPMLGVGLLEAVPEASILAREDPQDNDKDGISGRANRVWDPQTNSMQLGRFGWKANRADLPVTVAAAFVNDVGITNPIFSDQPCTAQQTACLAAPSGNDENGHELPQSLLDLVVLFSRNLAVPARRAPQDADVLRGRTQFYQTGCQGCHQPDYVTGSGIADHLANQHIWPYTDLLLHDMGENLADQRSDFSASGREWRTPPLWGVGVSALVNGSGQLLHDGRARSVEEAILWHGGEAAAVRETFINLPQLQRQALIKFVESL</sequence>
<dbReference type="PANTHER" id="PTHR30600">
    <property type="entry name" value="CYTOCHROME C PEROXIDASE-RELATED"/>
    <property type="match status" value="1"/>
</dbReference>
<dbReference type="PIRSF" id="PIRSF028099">
    <property type="entry name" value="DUF1111"/>
    <property type="match status" value="1"/>
</dbReference>
<organism evidence="2 3">
    <name type="scientific">Teredinibacter turnerae (strain ATCC 39867 / T7901)</name>
    <dbReference type="NCBI Taxonomy" id="377629"/>
    <lineage>
        <taxon>Bacteria</taxon>
        <taxon>Pseudomonadati</taxon>
        <taxon>Pseudomonadota</taxon>
        <taxon>Gammaproteobacteria</taxon>
        <taxon>Cellvibrionales</taxon>
        <taxon>Cellvibrionaceae</taxon>
        <taxon>Teredinibacter</taxon>
    </lineage>
</organism>
<evidence type="ECO:0000313" key="2">
    <source>
        <dbReference type="EMBL" id="ACR11353.1"/>
    </source>
</evidence>
<dbReference type="Proteomes" id="UP000009080">
    <property type="component" value="Chromosome"/>
</dbReference>
<dbReference type="eggNOG" id="COG3488">
    <property type="taxonomic scope" value="Bacteria"/>
</dbReference>
<evidence type="ECO:0000313" key="3">
    <source>
        <dbReference type="Proteomes" id="UP000009080"/>
    </source>
</evidence>
<dbReference type="AlphaFoldDB" id="C5BPL3"/>
<keyword evidence="3" id="KW-1185">Reference proteome</keyword>
<dbReference type="SUPFAM" id="SSF46626">
    <property type="entry name" value="Cytochrome c"/>
    <property type="match status" value="1"/>
</dbReference>
<evidence type="ECO:0000256" key="1">
    <source>
        <dbReference type="SAM" id="SignalP"/>
    </source>
</evidence>
<dbReference type="InterPro" id="IPR051395">
    <property type="entry name" value="Cytochrome_c_Peroxidase/MauG"/>
</dbReference>
<accession>C5BPL3</accession>